<feature type="transmembrane region" description="Helical" evidence="1">
    <location>
        <begin position="185"/>
        <end position="206"/>
    </location>
</feature>
<feature type="transmembrane region" description="Helical" evidence="1">
    <location>
        <begin position="60"/>
        <end position="82"/>
    </location>
</feature>
<dbReference type="Proteomes" id="UP001213000">
    <property type="component" value="Unassembled WGS sequence"/>
</dbReference>
<name>A0AAD5W2M4_9AGAR</name>
<evidence type="ECO:0000313" key="4">
    <source>
        <dbReference type="Proteomes" id="UP001213000"/>
    </source>
</evidence>
<proteinExistence type="predicted"/>
<feature type="transmembrane region" description="Helical" evidence="1">
    <location>
        <begin position="88"/>
        <end position="111"/>
    </location>
</feature>
<sequence length="323" mass="35935">MSDSADAQAALVASLKPLISRTLGAVFIGFAVACVVYGILITQVFHYFRGYPLDKTRFKVTVIVLVCLETADQMFIGHLVYYYAVENWAQVMVLAQAAMTWSLISVVGTIVKTYFGLRVWRSYAIKAFALPSIFAARRLQVLGTISLGTGVLTDVVTAATLCYFLNRLRTGYQTSDSLVNMLCRYAINTGVLTSTVSAATVILYNVMPDTNLFFIAFYFILSKLYAISFMATLNTRRQVRGRGTEQQGDTTNHTNMFHLGTRMPSMGPNDLEGWDKVTPPSQQLSRGKSVMMDEPQHTYYNKDEFPYNSFHPGTKKAPLGSAF</sequence>
<dbReference type="EMBL" id="JANIEX010000181">
    <property type="protein sequence ID" value="KAJ3571524.1"/>
    <property type="molecule type" value="Genomic_DNA"/>
</dbReference>
<feature type="transmembrane region" description="Helical" evidence="1">
    <location>
        <begin position="145"/>
        <end position="165"/>
    </location>
</feature>
<keyword evidence="1" id="KW-0472">Membrane</keyword>
<evidence type="ECO:0000313" key="3">
    <source>
        <dbReference type="EMBL" id="KAJ3571524.1"/>
    </source>
</evidence>
<protein>
    <recommendedName>
        <fullName evidence="2">DUF6534 domain-containing protein</fullName>
    </recommendedName>
</protein>
<dbReference type="PANTHER" id="PTHR40465:SF1">
    <property type="entry name" value="DUF6534 DOMAIN-CONTAINING PROTEIN"/>
    <property type="match status" value="1"/>
</dbReference>
<feature type="domain" description="DUF6534" evidence="2">
    <location>
        <begin position="151"/>
        <end position="237"/>
    </location>
</feature>
<evidence type="ECO:0000259" key="2">
    <source>
        <dbReference type="Pfam" id="PF20152"/>
    </source>
</evidence>
<dbReference type="InterPro" id="IPR045339">
    <property type="entry name" value="DUF6534"/>
</dbReference>
<accession>A0AAD5W2M4</accession>
<comment type="caution">
    <text evidence="3">The sequence shown here is derived from an EMBL/GenBank/DDBJ whole genome shotgun (WGS) entry which is preliminary data.</text>
</comment>
<dbReference type="Pfam" id="PF20152">
    <property type="entry name" value="DUF6534"/>
    <property type="match status" value="1"/>
</dbReference>
<dbReference type="PANTHER" id="PTHR40465">
    <property type="entry name" value="CHROMOSOME 1, WHOLE GENOME SHOTGUN SEQUENCE"/>
    <property type="match status" value="1"/>
</dbReference>
<reference evidence="3" key="1">
    <citation type="submission" date="2022-07" db="EMBL/GenBank/DDBJ databases">
        <title>Genome Sequence of Leucocoprinus birnbaumii.</title>
        <authorList>
            <person name="Buettner E."/>
        </authorList>
    </citation>
    <scope>NUCLEOTIDE SEQUENCE</scope>
    <source>
        <strain evidence="3">VT141</strain>
    </source>
</reference>
<organism evidence="3 4">
    <name type="scientific">Leucocoprinus birnbaumii</name>
    <dbReference type="NCBI Taxonomy" id="56174"/>
    <lineage>
        <taxon>Eukaryota</taxon>
        <taxon>Fungi</taxon>
        <taxon>Dikarya</taxon>
        <taxon>Basidiomycota</taxon>
        <taxon>Agaricomycotina</taxon>
        <taxon>Agaricomycetes</taxon>
        <taxon>Agaricomycetidae</taxon>
        <taxon>Agaricales</taxon>
        <taxon>Agaricineae</taxon>
        <taxon>Agaricaceae</taxon>
        <taxon>Leucocoprinus</taxon>
    </lineage>
</organism>
<feature type="transmembrane region" description="Helical" evidence="1">
    <location>
        <begin position="25"/>
        <end position="48"/>
    </location>
</feature>
<gene>
    <name evidence="3" type="ORF">NP233_g3705</name>
</gene>
<dbReference type="AlphaFoldDB" id="A0AAD5W2M4"/>
<keyword evidence="4" id="KW-1185">Reference proteome</keyword>
<feature type="transmembrane region" description="Helical" evidence="1">
    <location>
        <begin position="212"/>
        <end position="233"/>
    </location>
</feature>
<evidence type="ECO:0000256" key="1">
    <source>
        <dbReference type="SAM" id="Phobius"/>
    </source>
</evidence>
<keyword evidence="1" id="KW-0812">Transmembrane</keyword>
<keyword evidence="1" id="KW-1133">Transmembrane helix</keyword>